<dbReference type="AlphaFoldDB" id="A0A1I5KED0"/>
<keyword evidence="2" id="KW-0255">Endonuclease</keyword>
<protein>
    <submittedName>
        <fullName evidence="2">Putative phage-type endonuclease</fullName>
    </submittedName>
</protein>
<dbReference type="PANTHER" id="PTHR46609:SF6">
    <property type="entry name" value="EXONUCLEASE, PHAGE-TYPE_RECB, C-TERMINAL DOMAIN-CONTAINING PROTEIN-RELATED"/>
    <property type="match status" value="1"/>
</dbReference>
<dbReference type="PANTHER" id="PTHR46609">
    <property type="entry name" value="EXONUCLEASE, PHAGE-TYPE/RECB, C-TERMINAL DOMAIN-CONTAINING PROTEIN"/>
    <property type="match status" value="1"/>
</dbReference>
<dbReference type="NCBIfam" id="TIGR03033">
    <property type="entry name" value="phage_rel_nuc"/>
    <property type="match status" value="1"/>
</dbReference>
<dbReference type="InterPro" id="IPR019080">
    <property type="entry name" value="YqaJ_viral_recombinase"/>
</dbReference>
<dbReference type="SUPFAM" id="SSF52980">
    <property type="entry name" value="Restriction endonuclease-like"/>
    <property type="match status" value="1"/>
</dbReference>
<dbReference type="Proteomes" id="UP000198727">
    <property type="component" value="Unassembled WGS sequence"/>
</dbReference>
<dbReference type="GO" id="GO:0004519">
    <property type="term" value="F:endonuclease activity"/>
    <property type="evidence" value="ECO:0007669"/>
    <property type="project" value="UniProtKB-KW"/>
</dbReference>
<feature type="domain" description="YqaJ viral recombinase" evidence="1">
    <location>
        <begin position="21"/>
        <end position="157"/>
    </location>
</feature>
<evidence type="ECO:0000259" key="1">
    <source>
        <dbReference type="Pfam" id="PF09588"/>
    </source>
</evidence>
<dbReference type="Pfam" id="PF09588">
    <property type="entry name" value="YqaJ"/>
    <property type="match status" value="1"/>
</dbReference>
<gene>
    <name evidence="2" type="ORF">SAMN05421810_101110</name>
</gene>
<name>A0A1I5KED0_9PSEU</name>
<dbReference type="InterPro" id="IPR017482">
    <property type="entry name" value="Lambda-type_endonuclease"/>
</dbReference>
<evidence type="ECO:0000313" key="3">
    <source>
        <dbReference type="Proteomes" id="UP000198727"/>
    </source>
</evidence>
<sequence>MTPGATATPVVLPAGADRDRWERARAAGLGGSDVATACGLNPWRTPFQLWLEKTGRVGAAEFDATAVERLRWGQILEPVLLREWDDQHPEYILTGGAGIYADRDHPWMLGNVDGLAWDYSGALAGVVEVKTGGHRACAEWADDHVPIHYVCQAQWYLRLLDAPRAFVVALLDTNTYLERVIERDDDLIADLVDAAAEFWGYVQRDDPPPADASDTTRRALARWPAMPGETVELDPLWHKHLARRRELSEQIKALEVERAGIDNRLRAAMGPAEQAHLNGHRVASHKAPSKPVRSLDYVRLAAEHPDLYATYVIERPAGRRLTFSTPTAGRDQA</sequence>
<keyword evidence="2" id="KW-0540">Nuclease</keyword>
<dbReference type="InterPro" id="IPR011604">
    <property type="entry name" value="PDDEXK-like_dom_sf"/>
</dbReference>
<reference evidence="3" key="1">
    <citation type="submission" date="2016-10" db="EMBL/GenBank/DDBJ databases">
        <authorList>
            <person name="Varghese N."/>
            <person name="Submissions S."/>
        </authorList>
    </citation>
    <scope>NUCLEOTIDE SEQUENCE [LARGE SCALE GENOMIC DNA]</scope>
    <source>
        <strain evidence="3">CGMCC 4.5579</strain>
    </source>
</reference>
<dbReference type="STRING" id="587909.SAMN05421810_101110"/>
<accession>A0A1I5KED0</accession>
<organism evidence="2 3">
    <name type="scientific">Amycolatopsis arida</name>
    <dbReference type="NCBI Taxonomy" id="587909"/>
    <lineage>
        <taxon>Bacteria</taxon>
        <taxon>Bacillati</taxon>
        <taxon>Actinomycetota</taxon>
        <taxon>Actinomycetes</taxon>
        <taxon>Pseudonocardiales</taxon>
        <taxon>Pseudonocardiaceae</taxon>
        <taxon>Amycolatopsis</taxon>
    </lineage>
</organism>
<evidence type="ECO:0000313" key="2">
    <source>
        <dbReference type="EMBL" id="SFO83348.1"/>
    </source>
</evidence>
<dbReference type="InterPro" id="IPR051703">
    <property type="entry name" value="NF-kappa-B_Signaling_Reg"/>
</dbReference>
<keyword evidence="3" id="KW-1185">Reference proteome</keyword>
<dbReference type="Gene3D" id="3.90.320.10">
    <property type="match status" value="1"/>
</dbReference>
<keyword evidence="2" id="KW-0378">Hydrolase</keyword>
<proteinExistence type="predicted"/>
<dbReference type="EMBL" id="FOWW01000001">
    <property type="protein sequence ID" value="SFO83348.1"/>
    <property type="molecule type" value="Genomic_DNA"/>
</dbReference>
<dbReference type="InterPro" id="IPR011335">
    <property type="entry name" value="Restrct_endonuc-II-like"/>
</dbReference>